<protein>
    <submittedName>
        <fullName evidence="5">Variable lymphocyte receptor C</fullName>
    </submittedName>
</protein>
<dbReference type="SMART" id="SM00369">
    <property type="entry name" value="LRR_TYP"/>
    <property type="match status" value="4"/>
</dbReference>
<dbReference type="AlphaFoldDB" id="A0A0A7ET97"/>
<feature type="chain" id="PRO_5002028169" evidence="4">
    <location>
        <begin position="20"/>
        <end position="291"/>
    </location>
</feature>
<evidence type="ECO:0000256" key="3">
    <source>
        <dbReference type="ARBA" id="ARBA00022737"/>
    </source>
</evidence>
<keyword evidence="2 4" id="KW-0732">Signal</keyword>
<dbReference type="InterPro" id="IPR050541">
    <property type="entry name" value="LRR_TM_domain-containing"/>
</dbReference>
<dbReference type="InterPro" id="IPR001611">
    <property type="entry name" value="Leu-rich_rpt"/>
</dbReference>
<dbReference type="SUPFAM" id="SSF52058">
    <property type="entry name" value="L domain-like"/>
    <property type="match status" value="1"/>
</dbReference>
<keyword evidence="3" id="KW-0677">Repeat</keyword>
<reference evidence="5" key="1">
    <citation type="journal article" date="2014" name="Proc. Natl. Acad. Sci. U.S.A.">
        <title>Genomic donor cassette sharing during VLRA and VLRC assembly in jawless vertebrates.</title>
        <authorList>
            <person name="Das S."/>
            <person name="Li J."/>
            <person name="Holland S.J."/>
            <person name="Iyer L.M."/>
            <person name="Hirano M."/>
            <person name="Schorpp M."/>
            <person name="Aravind L."/>
            <person name="Cooper M.D."/>
            <person name="Boehm T."/>
        </authorList>
    </citation>
    <scope>NUCLEOTIDE SEQUENCE</scope>
</reference>
<name>A0A0A7ET97_PETMA</name>
<dbReference type="Pfam" id="PF13855">
    <property type="entry name" value="LRR_8"/>
    <property type="match status" value="1"/>
</dbReference>
<keyword evidence="5" id="KW-0675">Receptor</keyword>
<feature type="signal peptide" evidence="4">
    <location>
        <begin position="1"/>
        <end position="19"/>
    </location>
</feature>
<dbReference type="InterPro" id="IPR003591">
    <property type="entry name" value="Leu-rich_rpt_typical-subtyp"/>
</dbReference>
<evidence type="ECO:0000256" key="1">
    <source>
        <dbReference type="ARBA" id="ARBA00022614"/>
    </source>
</evidence>
<evidence type="ECO:0000256" key="4">
    <source>
        <dbReference type="SAM" id="SignalP"/>
    </source>
</evidence>
<evidence type="ECO:0000256" key="2">
    <source>
        <dbReference type="ARBA" id="ARBA00022729"/>
    </source>
</evidence>
<dbReference type="Gene3D" id="3.80.10.10">
    <property type="entry name" value="Ribonuclease Inhibitor"/>
    <property type="match status" value="2"/>
</dbReference>
<proteinExistence type="evidence at transcript level"/>
<dbReference type="EMBL" id="KJ698615">
    <property type="protein sequence ID" value="AIY70094.1"/>
    <property type="molecule type" value="mRNA"/>
</dbReference>
<sequence length="291" mass="31655">MGFVVALLVLGAWCGSCSAQRQRACVEAGKSDVCICSSATDSSPETVDCSSKTLADVPTGIPASTDKLELQFNQLASIDAKAFQGLPHLTFLSITNNPQLQSLPVGVFDHLTQLDKLYLGGNQLKSLPPRVFDSLTKLTTLYLSNNQLQSIPKGAFDSLTKLETTTLSSNPWDCECASIIYFVNWLKKNPKHDSGASCEKPSGTAVKDVNTELIEDVPCKHEIPTPKMTASPPNTATSVFTTELNSTTYPNATHEHTDVCNMPFVSHICLLFCNLFSTCSLCFIIKPLHRY</sequence>
<accession>A0A0A7ET97</accession>
<keyword evidence="1" id="KW-0433">Leucine-rich repeat</keyword>
<evidence type="ECO:0000313" key="5">
    <source>
        <dbReference type="EMBL" id="AIY70094.1"/>
    </source>
</evidence>
<dbReference type="PANTHER" id="PTHR24369">
    <property type="entry name" value="ANTIGEN BSP, PUTATIVE-RELATED"/>
    <property type="match status" value="1"/>
</dbReference>
<dbReference type="InterPro" id="IPR032675">
    <property type="entry name" value="LRR_dom_sf"/>
</dbReference>
<dbReference type="PANTHER" id="PTHR24369:SF210">
    <property type="entry name" value="CHAOPTIN-RELATED"/>
    <property type="match status" value="1"/>
</dbReference>
<organism evidence="5">
    <name type="scientific">Petromyzon marinus</name>
    <name type="common">Sea lamprey</name>
    <dbReference type="NCBI Taxonomy" id="7757"/>
    <lineage>
        <taxon>Eukaryota</taxon>
        <taxon>Metazoa</taxon>
        <taxon>Chordata</taxon>
        <taxon>Craniata</taxon>
        <taxon>Vertebrata</taxon>
        <taxon>Cyclostomata</taxon>
        <taxon>Hyperoartia</taxon>
        <taxon>Petromyzontiformes</taxon>
        <taxon>Petromyzontidae</taxon>
        <taxon>Petromyzon</taxon>
    </lineage>
</organism>
<dbReference type="PROSITE" id="PS51450">
    <property type="entry name" value="LRR"/>
    <property type="match status" value="1"/>
</dbReference>
<dbReference type="GO" id="GO:0005886">
    <property type="term" value="C:plasma membrane"/>
    <property type="evidence" value="ECO:0007669"/>
    <property type="project" value="TreeGrafter"/>
</dbReference>